<keyword evidence="2" id="KW-0067">ATP-binding</keyword>
<sequence length="348" mass="40873">MKLLFIKKGVYQPHSVNKNGKYTMHERENALKEWLAQTIQEKDFVLLPLAGDASFRRYFRIQYNGLTQVVMDAPPEKENIEPFLHIANVLDKVKIPVPDILAINKREGFLLLSDLGDQLLLNKLNHETVDNYYSQAMNLLLQIQKCPTGDPELPLFDKGFMLKEMNLCLEWFLKAYLSLDLKQDELQLFQHTIEWIASEVATQPRVFIHRDYHSRNLMLVKNKDSCLATIDFQDAMLGPVTYDLVSLLKDCYISWPREKVLEWITYFHEKCPHANIYSLTDFIRAFDLCGLQRHLKVLGVFCRLYLRDNKAGYLRDLPLTLKYALECAETYEELHPFFNFLQKRVYLP</sequence>
<dbReference type="GO" id="GO:0016740">
    <property type="term" value="F:transferase activity"/>
    <property type="evidence" value="ECO:0007669"/>
    <property type="project" value="UniProtKB-KW"/>
</dbReference>
<evidence type="ECO:0000256" key="1">
    <source>
        <dbReference type="ARBA" id="ARBA00022741"/>
    </source>
</evidence>
<dbReference type="AlphaFoldDB" id="A0A3A6VAW8"/>
<dbReference type="PANTHER" id="PTHR33540:SF1">
    <property type="entry name" value="N-ACETYLMURAMATE_N-ACETYLGLUCOSAMINE KINASE"/>
    <property type="match status" value="1"/>
</dbReference>
<evidence type="ECO:0000256" key="2">
    <source>
        <dbReference type="ARBA" id="ARBA00022840"/>
    </source>
</evidence>
<name>A0A3A6VAW8_LEGPN</name>
<keyword evidence="1" id="KW-0547">Nucleotide-binding</keyword>
<evidence type="ECO:0000259" key="3">
    <source>
        <dbReference type="Pfam" id="PF01636"/>
    </source>
</evidence>
<comment type="caution">
    <text evidence="4">The sequence shown here is derived from an EMBL/GenBank/DDBJ whole genome shotgun (WGS) entry which is preliminary data.</text>
</comment>
<dbReference type="GO" id="GO:0005524">
    <property type="term" value="F:ATP binding"/>
    <property type="evidence" value="ECO:0007669"/>
    <property type="project" value="UniProtKB-KW"/>
</dbReference>
<evidence type="ECO:0000313" key="5">
    <source>
        <dbReference type="Proteomes" id="UP000277145"/>
    </source>
</evidence>
<protein>
    <submittedName>
        <fullName evidence="4">Phosphotransferase</fullName>
    </submittedName>
</protein>
<dbReference type="InterPro" id="IPR011009">
    <property type="entry name" value="Kinase-like_dom_sf"/>
</dbReference>
<reference evidence="4 5" key="1">
    <citation type="submission" date="2018-08" db="EMBL/GenBank/DDBJ databases">
        <title>Genome Sequences of Legionella pneumophila subsp. pneumophila Isolates, Recovered from a Drinking Water System in a Large Builging.</title>
        <authorList>
            <person name="Gomez-Alvarez V."/>
            <person name="Boczek L."/>
            <person name="King D."/>
            <person name="Pemberton A."/>
            <person name="Pfaller S."/>
            <person name="Rodgers M."/>
            <person name="Santodomingo J."/>
            <person name="Revetta R."/>
        </authorList>
    </citation>
    <scope>NUCLEOTIDE SEQUENCE [LARGE SCALE GENOMIC DNA]</scope>
    <source>
        <strain evidence="4 5">L01C.1</strain>
    </source>
</reference>
<dbReference type="Pfam" id="PF01636">
    <property type="entry name" value="APH"/>
    <property type="match status" value="1"/>
</dbReference>
<dbReference type="PANTHER" id="PTHR33540">
    <property type="entry name" value="TRNA THREONYLCARBAMOYLADENOSINE BIOSYNTHESIS PROTEIN TSAE"/>
    <property type="match status" value="1"/>
</dbReference>
<dbReference type="Gene3D" id="3.90.1200.10">
    <property type="match status" value="1"/>
</dbReference>
<feature type="domain" description="Aminoglycoside phosphotransferase" evidence="3">
    <location>
        <begin position="47"/>
        <end position="259"/>
    </location>
</feature>
<organism evidence="4 5">
    <name type="scientific">Legionella pneumophila subsp. pneumophila</name>
    <dbReference type="NCBI Taxonomy" id="91891"/>
    <lineage>
        <taxon>Bacteria</taxon>
        <taxon>Pseudomonadati</taxon>
        <taxon>Pseudomonadota</taxon>
        <taxon>Gammaproteobacteria</taxon>
        <taxon>Legionellales</taxon>
        <taxon>Legionellaceae</taxon>
        <taxon>Legionella</taxon>
    </lineage>
</organism>
<accession>A0A3A6VAW8</accession>
<dbReference type="EMBL" id="QWDR01000001">
    <property type="protein sequence ID" value="RJY33718.1"/>
    <property type="molecule type" value="Genomic_DNA"/>
</dbReference>
<gene>
    <name evidence="4" type="ORF">D1H98_02635</name>
</gene>
<evidence type="ECO:0000313" key="4">
    <source>
        <dbReference type="EMBL" id="RJY33718.1"/>
    </source>
</evidence>
<dbReference type="SUPFAM" id="SSF56112">
    <property type="entry name" value="Protein kinase-like (PK-like)"/>
    <property type="match status" value="1"/>
</dbReference>
<dbReference type="InterPro" id="IPR002575">
    <property type="entry name" value="Aminoglycoside_PTrfase"/>
</dbReference>
<proteinExistence type="predicted"/>
<dbReference type="Gene3D" id="3.30.200.20">
    <property type="entry name" value="Phosphorylase Kinase, domain 1"/>
    <property type="match status" value="1"/>
</dbReference>
<dbReference type="Proteomes" id="UP000277145">
    <property type="component" value="Unassembled WGS sequence"/>
</dbReference>
<keyword evidence="4" id="KW-0808">Transferase</keyword>